<evidence type="ECO:0000313" key="2">
    <source>
        <dbReference type="EMBL" id="RPA78823.1"/>
    </source>
</evidence>
<dbReference type="EMBL" id="ML119706">
    <property type="protein sequence ID" value="RPA78823.1"/>
    <property type="molecule type" value="Genomic_DNA"/>
</dbReference>
<organism evidence="2 3">
    <name type="scientific">Ascobolus immersus RN42</name>
    <dbReference type="NCBI Taxonomy" id="1160509"/>
    <lineage>
        <taxon>Eukaryota</taxon>
        <taxon>Fungi</taxon>
        <taxon>Dikarya</taxon>
        <taxon>Ascomycota</taxon>
        <taxon>Pezizomycotina</taxon>
        <taxon>Pezizomycetes</taxon>
        <taxon>Pezizales</taxon>
        <taxon>Ascobolaceae</taxon>
        <taxon>Ascobolus</taxon>
    </lineage>
</organism>
<name>A0A3N4HY92_ASCIM</name>
<evidence type="ECO:0000256" key="1">
    <source>
        <dbReference type="SAM" id="MobiDB-lite"/>
    </source>
</evidence>
<gene>
    <name evidence="2" type="ORF">BJ508DRAFT_416313</name>
</gene>
<protein>
    <submittedName>
        <fullName evidence="2">Uncharacterized protein</fullName>
    </submittedName>
</protein>
<proteinExistence type="predicted"/>
<dbReference type="Proteomes" id="UP000275078">
    <property type="component" value="Unassembled WGS sequence"/>
</dbReference>
<keyword evidence="3" id="KW-1185">Reference proteome</keyword>
<dbReference type="AlphaFoldDB" id="A0A3N4HY92"/>
<feature type="compositionally biased region" description="Basic residues" evidence="1">
    <location>
        <begin position="65"/>
        <end position="77"/>
    </location>
</feature>
<reference evidence="2 3" key="1">
    <citation type="journal article" date="2018" name="Nat. Ecol. Evol.">
        <title>Pezizomycetes genomes reveal the molecular basis of ectomycorrhizal truffle lifestyle.</title>
        <authorList>
            <person name="Murat C."/>
            <person name="Payen T."/>
            <person name="Noel B."/>
            <person name="Kuo A."/>
            <person name="Morin E."/>
            <person name="Chen J."/>
            <person name="Kohler A."/>
            <person name="Krizsan K."/>
            <person name="Balestrini R."/>
            <person name="Da Silva C."/>
            <person name="Montanini B."/>
            <person name="Hainaut M."/>
            <person name="Levati E."/>
            <person name="Barry K.W."/>
            <person name="Belfiori B."/>
            <person name="Cichocki N."/>
            <person name="Clum A."/>
            <person name="Dockter R.B."/>
            <person name="Fauchery L."/>
            <person name="Guy J."/>
            <person name="Iotti M."/>
            <person name="Le Tacon F."/>
            <person name="Lindquist E.A."/>
            <person name="Lipzen A."/>
            <person name="Malagnac F."/>
            <person name="Mello A."/>
            <person name="Molinier V."/>
            <person name="Miyauchi S."/>
            <person name="Poulain J."/>
            <person name="Riccioni C."/>
            <person name="Rubini A."/>
            <person name="Sitrit Y."/>
            <person name="Splivallo R."/>
            <person name="Traeger S."/>
            <person name="Wang M."/>
            <person name="Zifcakova L."/>
            <person name="Wipf D."/>
            <person name="Zambonelli A."/>
            <person name="Paolocci F."/>
            <person name="Nowrousian M."/>
            <person name="Ottonello S."/>
            <person name="Baldrian P."/>
            <person name="Spatafora J.W."/>
            <person name="Henrissat B."/>
            <person name="Nagy L.G."/>
            <person name="Aury J.M."/>
            <person name="Wincker P."/>
            <person name="Grigoriev I.V."/>
            <person name="Bonfante P."/>
            <person name="Martin F.M."/>
        </authorList>
    </citation>
    <scope>NUCLEOTIDE SEQUENCE [LARGE SCALE GENOMIC DNA]</scope>
    <source>
        <strain evidence="2 3">RN42</strain>
    </source>
</reference>
<feature type="region of interest" description="Disordered" evidence="1">
    <location>
        <begin position="51"/>
        <end position="90"/>
    </location>
</feature>
<evidence type="ECO:0000313" key="3">
    <source>
        <dbReference type="Proteomes" id="UP000275078"/>
    </source>
</evidence>
<sequence>MEVLLSSNGRVMDIEKYKSLPYPPQVTSTSTYRASCSFICPVHQRQRQLQQCNDIQSESQPPTGAHRHPKPTRRKRNETHDPSQRPWRLEVNCTSRPRRRLVTPHAATPILLRTSRNWYGALH</sequence>
<accession>A0A3N4HY92</accession>
<feature type="compositionally biased region" description="Polar residues" evidence="1">
    <location>
        <begin position="51"/>
        <end position="62"/>
    </location>
</feature>